<name>A0A2T0H1E7_ACTMO</name>
<reference evidence="4 5" key="1">
    <citation type="submission" date="2018-03" db="EMBL/GenBank/DDBJ databases">
        <title>Actinopolyspora mortivallis from Sahara, screening for active biomolecules.</title>
        <authorList>
            <person name="Selama O."/>
            <person name="Wellington E.M.H."/>
            <person name="Hacene H."/>
        </authorList>
    </citation>
    <scope>NUCLEOTIDE SEQUENCE [LARGE SCALE GENOMIC DNA]</scope>
    <source>
        <strain evidence="4 5">M5A</strain>
    </source>
</reference>
<dbReference type="InterPro" id="IPR050491">
    <property type="entry name" value="AmpC-like"/>
</dbReference>
<gene>
    <name evidence="4" type="ORF">CEP50_01315</name>
</gene>
<dbReference type="PANTHER" id="PTHR46825">
    <property type="entry name" value="D-ALANYL-D-ALANINE-CARBOXYPEPTIDASE/ENDOPEPTIDASE AMPH"/>
    <property type="match status" value="1"/>
</dbReference>
<dbReference type="InterPro" id="IPR012338">
    <property type="entry name" value="Beta-lactam/transpept-like"/>
</dbReference>
<keyword evidence="4" id="KW-0378">Hydrolase</keyword>
<dbReference type="RefSeq" id="WP_106112063.1">
    <property type="nucleotide sequence ID" value="NZ_PVSR01000001.1"/>
</dbReference>
<feature type="domain" description="Beta-lactamase-related" evidence="3">
    <location>
        <begin position="56"/>
        <end position="351"/>
    </location>
</feature>
<dbReference type="EMBL" id="PVSR01000001">
    <property type="protein sequence ID" value="PRW65195.1"/>
    <property type="molecule type" value="Genomic_DNA"/>
</dbReference>
<dbReference type="Proteomes" id="UP000239352">
    <property type="component" value="Unassembled WGS sequence"/>
</dbReference>
<evidence type="ECO:0000256" key="1">
    <source>
        <dbReference type="SAM" id="MobiDB-lite"/>
    </source>
</evidence>
<dbReference type="Pfam" id="PF00144">
    <property type="entry name" value="Beta-lactamase"/>
    <property type="match status" value="1"/>
</dbReference>
<dbReference type="PANTHER" id="PTHR46825:SF7">
    <property type="entry name" value="D-ALANYL-D-ALANINE CARBOXYPEPTIDASE"/>
    <property type="match status" value="1"/>
</dbReference>
<feature type="region of interest" description="Disordered" evidence="1">
    <location>
        <begin position="402"/>
        <end position="423"/>
    </location>
</feature>
<dbReference type="AlphaFoldDB" id="A0A2T0H1E7"/>
<proteinExistence type="predicted"/>
<dbReference type="STRING" id="1050202.GCA_000384035_01118"/>
<feature type="signal peptide" evidence="2">
    <location>
        <begin position="1"/>
        <end position="28"/>
    </location>
</feature>
<evidence type="ECO:0000256" key="2">
    <source>
        <dbReference type="SAM" id="SignalP"/>
    </source>
</evidence>
<keyword evidence="5" id="KW-1185">Reference proteome</keyword>
<sequence>MRGFHRTWRGLVALAVVTLLGLTGPFGAAGATPPGERETDHSPNLGEQLRRRLDAVHEAGMPGVQAAVRHGSRSAAEAAGVADTRTGRPLRAGFHHRVASVTKTFVATAVLRQVERGNVELDAPVGRYLPELVPGERGQRVTVRMLLNHTSGIADYVRVIFGSFYENSPRDLDRNRFHYRTPGELIRMGLDQPPTNEPGARWSYSNTNYVLAGELLRKVTGQSPQRYVTREIIRPLGLHDTYFPGANPVIAGPHSKAYEALHHVPERRGEYSVYNMTWAGTAGALISTPEELNRFYRALLGGRLLKEDTLAEMRRTVAVPDVPTLRYGLGLMRVEAGDCGPLWGHDGQTWGMVTLSLHSADGTDQLSYGVNLTDYQRLDEDGQPLPHPIDRELGALQNEALCGGDSTKVTTPEPLAPTPARVR</sequence>
<accession>A0A2T0H1E7</accession>
<evidence type="ECO:0000259" key="3">
    <source>
        <dbReference type="Pfam" id="PF00144"/>
    </source>
</evidence>
<evidence type="ECO:0000313" key="5">
    <source>
        <dbReference type="Proteomes" id="UP000239352"/>
    </source>
</evidence>
<dbReference type="InParanoid" id="A0A2T0H1E7"/>
<protein>
    <submittedName>
        <fullName evidence="4">Hydrolase</fullName>
    </submittedName>
</protein>
<dbReference type="FunCoup" id="A0A2T0H1E7">
    <property type="interactions" value="100"/>
</dbReference>
<dbReference type="Gene3D" id="3.40.710.10">
    <property type="entry name" value="DD-peptidase/beta-lactamase superfamily"/>
    <property type="match status" value="1"/>
</dbReference>
<keyword evidence="2" id="KW-0732">Signal</keyword>
<dbReference type="SUPFAM" id="SSF56601">
    <property type="entry name" value="beta-lactamase/transpeptidase-like"/>
    <property type="match status" value="1"/>
</dbReference>
<organism evidence="4 5">
    <name type="scientific">Actinopolyspora mortivallis</name>
    <dbReference type="NCBI Taxonomy" id="33906"/>
    <lineage>
        <taxon>Bacteria</taxon>
        <taxon>Bacillati</taxon>
        <taxon>Actinomycetota</taxon>
        <taxon>Actinomycetes</taxon>
        <taxon>Actinopolysporales</taxon>
        <taxon>Actinopolysporaceae</taxon>
        <taxon>Actinopolyspora</taxon>
    </lineage>
</organism>
<feature type="chain" id="PRO_5038458434" evidence="2">
    <location>
        <begin position="29"/>
        <end position="423"/>
    </location>
</feature>
<comment type="caution">
    <text evidence="4">The sequence shown here is derived from an EMBL/GenBank/DDBJ whole genome shotgun (WGS) entry which is preliminary data.</text>
</comment>
<dbReference type="InterPro" id="IPR001466">
    <property type="entry name" value="Beta-lactam-related"/>
</dbReference>
<dbReference type="GO" id="GO:0016787">
    <property type="term" value="F:hydrolase activity"/>
    <property type="evidence" value="ECO:0007669"/>
    <property type="project" value="UniProtKB-KW"/>
</dbReference>
<evidence type="ECO:0000313" key="4">
    <source>
        <dbReference type="EMBL" id="PRW65195.1"/>
    </source>
</evidence>